<accession>A0ABV3DNU7</accession>
<dbReference type="Proteomes" id="UP001551482">
    <property type="component" value="Unassembled WGS sequence"/>
</dbReference>
<evidence type="ECO:0000313" key="2">
    <source>
        <dbReference type="Proteomes" id="UP001551482"/>
    </source>
</evidence>
<comment type="caution">
    <text evidence="1">The sequence shown here is derived from an EMBL/GenBank/DDBJ whole genome shotgun (WGS) entry which is preliminary data.</text>
</comment>
<protein>
    <submittedName>
        <fullName evidence="1">Uncharacterized protein</fullName>
    </submittedName>
</protein>
<name>A0ABV3DNU7_9ACTN</name>
<evidence type="ECO:0000313" key="1">
    <source>
        <dbReference type="EMBL" id="MEU8136839.1"/>
    </source>
</evidence>
<keyword evidence="2" id="KW-1185">Reference proteome</keyword>
<reference evidence="1 2" key="1">
    <citation type="submission" date="2024-06" db="EMBL/GenBank/DDBJ databases">
        <title>The Natural Products Discovery Center: Release of the First 8490 Sequenced Strains for Exploring Actinobacteria Biosynthetic Diversity.</title>
        <authorList>
            <person name="Kalkreuter E."/>
            <person name="Kautsar S.A."/>
            <person name="Yang D."/>
            <person name="Bader C.D."/>
            <person name="Teijaro C.N."/>
            <person name="Fluegel L."/>
            <person name="Davis C.M."/>
            <person name="Simpson J.R."/>
            <person name="Lauterbach L."/>
            <person name="Steele A.D."/>
            <person name="Gui C."/>
            <person name="Meng S."/>
            <person name="Li G."/>
            <person name="Viehrig K."/>
            <person name="Ye F."/>
            <person name="Su P."/>
            <person name="Kiefer A.F."/>
            <person name="Nichols A."/>
            <person name="Cepeda A.J."/>
            <person name="Yan W."/>
            <person name="Fan B."/>
            <person name="Jiang Y."/>
            <person name="Adhikari A."/>
            <person name="Zheng C.-J."/>
            <person name="Schuster L."/>
            <person name="Cowan T.M."/>
            <person name="Smanski M.J."/>
            <person name="Chevrette M.G."/>
            <person name="De Carvalho L.P.S."/>
            <person name="Shen B."/>
        </authorList>
    </citation>
    <scope>NUCLEOTIDE SEQUENCE [LARGE SCALE GENOMIC DNA]</scope>
    <source>
        <strain evidence="1 2">NPDC048946</strain>
    </source>
</reference>
<sequence>MNPYALLVDSAPADVQPPARSLGTGTGTDTGAWPVALSLLRDFTGIVPELLASARTITSP</sequence>
<gene>
    <name evidence="1" type="ORF">AB0C36_25425</name>
</gene>
<proteinExistence type="predicted"/>
<dbReference type="RefSeq" id="WP_358357839.1">
    <property type="nucleotide sequence ID" value="NZ_JBEZFP010000073.1"/>
</dbReference>
<dbReference type="EMBL" id="JBEZFP010000073">
    <property type="protein sequence ID" value="MEU8136839.1"/>
    <property type="molecule type" value="Genomic_DNA"/>
</dbReference>
<organism evidence="1 2">
    <name type="scientific">Streptodolium elevatio</name>
    <dbReference type="NCBI Taxonomy" id="3157996"/>
    <lineage>
        <taxon>Bacteria</taxon>
        <taxon>Bacillati</taxon>
        <taxon>Actinomycetota</taxon>
        <taxon>Actinomycetes</taxon>
        <taxon>Kitasatosporales</taxon>
        <taxon>Streptomycetaceae</taxon>
        <taxon>Streptodolium</taxon>
    </lineage>
</organism>